<name>A0AAX6MDR0_9PEZI</name>
<feature type="signal peptide" evidence="1">
    <location>
        <begin position="1"/>
        <end position="21"/>
    </location>
</feature>
<organism evidence="2 3">
    <name type="scientific">Daldinia eschscholtzii</name>
    <dbReference type="NCBI Taxonomy" id="292717"/>
    <lineage>
        <taxon>Eukaryota</taxon>
        <taxon>Fungi</taxon>
        <taxon>Dikarya</taxon>
        <taxon>Ascomycota</taxon>
        <taxon>Pezizomycotina</taxon>
        <taxon>Sordariomycetes</taxon>
        <taxon>Xylariomycetidae</taxon>
        <taxon>Xylariales</taxon>
        <taxon>Hypoxylaceae</taxon>
        <taxon>Daldinia</taxon>
    </lineage>
</organism>
<proteinExistence type="predicted"/>
<gene>
    <name evidence="2" type="ORF">Daesc_008658</name>
</gene>
<dbReference type="AlphaFoldDB" id="A0AAX6MDR0"/>
<keyword evidence="1" id="KW-0732">Signal</keyword>
<dbReference type="Proteomes" id="UP001369815">
    <property type="component" value="Unassembled WGS sequence"/>
</dbReference>
<protein>
    <recommendedName>
        <fullName evidence="4">Cyanovirin-N domain-containing protein</fullName>
    </recommendedName>
</protein>
<feature type="chain" id="PRO_5043601472" description="Cyanovirin-N domain-containing protein" evidence="1">
    <location>
        <begin position="22"/>
        <end position="276"/>
    </location>
</feature>
<evidence type="ECO:0008006" key="4">
    <source>
        <dbReference type="Google" id="ProtNLM"/>
    </source>
</evidence>
<evidence type="ECO:0000256" key="1">
    <source>
        <dbReference type="SAM" id="SignalP"/>
    </source>
</evidence>
<evidence type="ECO:0000313" key="2">
    <source>
        <dbReference type="EMBL" id="KAK6950332.1"/>
    </source>
</evidence>
<sequence length="276" mass="29946">MRALSYLILLILSYVPALCLAAGIPDEDFNNELCPWYYMFQNYHNSPSDFTLELVATCGTTTDLKTEFITSSLNLDNKTCRNCGLRNVGSFDDSKPTMYCSCTDIDDKRARDQAYELGKGIWVNHNGTIGCIDHFADTIPYTDSKVPKIIPQNLLALMASPDRPVTVNSTVLTTVFSTIVQNNTLTNTAMVTNNVTLVNTETATATLVSTVSATCPSVAASTVTKTKKRKVKTVTATVTTSLVDTVVVTVTTTRPPTGTIVANIQSTAFASFSTIY</sequence>
<reference evidence="2 3" key="1">
    <citation type="journal article" date="2024" name="Front Chem Biol">
        <title>Unveiling the potential of Daldinia eschscholtzii MFLUCC 19-0629 through bioactivity and bioinformatics studies for enhanced sustainable agriculture production.</title>
        <authorList>
            <person name="Brooks S."/>
            <person name="Weaver J.A."/>
            <person name="Klomchit A."/>
            <person name="Alharthi S.A."/>
            <person name="Onlamun T."/>
            <person name="Nurani R."/>
            <person name="Vong T.K."/>
            <person name="Alberti F."/>
            <person name="Greco C."/>
        </authorList>
    </citation>
    <scope>NUCLEOTIDE SEQUENCE [LARGE SCALE GENOMIC DNA]</scope>
    <source>
        <strain evidence="2">MFLUCC 19-0629</strain>
    </source>
</reference>
<accession>A0AAX6MDR0</accession>
<dbReference type="EMBL" id="JBANMG010000008">
    <property type="protein sequence ID" value="KAK6950332.1"/>
    <property type="molecule type" value="Genomic_DNA"/>
</dbReference>
<keyword evidence="3" id="KW-1185">Reference proteome</keyword>
<comment type="caution">
    <text evidence="2">The sequence shown here is derived from an EMBL/GenBank/DDBJ whole genome shotgun (WGS) entry which is preliminary data.</text>
</comment>
<evidence type="ECO:0000313" key="3">
    <source>
        <dbReference type="Proteomes" id="UP001369815"/>
    </source>
</evidence>